<evidence type="ECO:0000313" key="1">
    <source>
        <dbReference type="EMBL" id="CCC39054.1"/>
    </source>
</evidence>
<dbReference type="EMBL" id="FR746099">
    <property type="protein sequence ID" value="CCC39054.1"/>
    <property type="molecule type" value="Genomic_DNA"/>
</dbReference>
<dbReference type="KEGG" id="hwc:Hqrw_1078"/>
<evidence type="ECO:0000313" key="2">
    <source>
        <dbReference type="Proteomes" id="UP000007954"/>
    </source>
</evidence>
<accession>G0LG34</accession>
<dbReference type="OrthoDB" id="300179at2157"/>
<dbReference type="HOGENOM" id="CLU_127463_0_0_2"/>
<sequence>MDKRESFLRGDRHEDVVLFLADGTLDADTLSHLTNPVDNGDILIINGEDGRQAFEAATGIEAMSFAQTAMETRGHITRKLTGGECPKRTVDADTHETEFIFAFSEPQNDAVGGLYARGDVVHAYAHCTCGCNYADKWVIGSETETGVQPGEDVSVESLTEDN</sequence>
<gene>
    <name evidence="1" type="ordered locus">Hqrw_1078</name>
</gene>
<dbReference type="InterPro" id="IPR043830">
    <property type="entry name" value="DUF5807"/>
</dbReference>
<dbReference type="RefSeq" id="WP_014555001.1">
    <property type="nucleotide sequence ID" value="NC_017459.1"/>
</dbReference>
<dbReference type="AlphaFoldDB" id="G0LG34"/>
<organism evidence="1 2">
    <name type="scientific">Haloquadratum walsbyi (strain DSM 16854 / JCM 12705 / C23)</name>
    <dbReference type="NCBI Taxonomy" id="768065"/>
    <lineage>
        <taxon>Archaea</taxon>
        <taxon>Methanobacteriati</taxon>
        <taxon>Methanobacteriota</taxon>
        <taxon>Stenosarchaea group</taxon>
        <taxon>Halobacteria</taxon>
        <taxon>Halobacteriales</taxon>
        <taxon>Haloferacaceae</taxon>
        <taxon>Haloquadratum</taxon>
    </lineage>
</organism>
<dbReference type="Pfam" id="PF19123">
    <property type="entry name" value="DUF5807"/>
    <property type="match status" value="1"/>
</dbReference>
<dbReference type="Proteomes" id="UP000007954">
    <property type="component" value="Chromosome"/>
</dbReference>
<proteinExistence type="predicted"/>
<protein>
    <submittedName>
        <fullName evidence="1">Uncharacterized protein</fullName>
    </submittedName>
</protein>
<reference evidence="1 2" key="1">
    <citation type="journal article" date="2011" name="PLoS ONE">
        <title>Haloquadratum walsbyi: limited diversity in a global pond.</title>
        <authorList>
            <person name="Dyall-Smith M."/>
            <person name="Pfeiffer F."/>
            <person name="Klee K."/>
            <person name="Palm P."/>
            <person name="Gross K."/>
            <person name="Schuster S.C."/>
            <person name="Rampp M."/>
            <person name="Oesterhelt D."/>
        </authorList>
    </citation>
    <scope>NUCLEOTIDE SEQUENCE [LARGE SCALE GENOMIC DNA]</scope>
    <source>
        <strain evidence="2">DSM 16854 / JCM 12705 / C23</strain>
    </source>
</reference>
<dbReference type="GeneID" id="12445688"/>
<name>G0LG34_HALWC</name>